<dbReference type="EMBL" id="CP054257">
    <property type="protein sequence ID" value="QTQ11309.1"/>
    <property type="molecule type" value="Genomic_DNA"/>
</dbReference>
<protein>
    <submittedName>
        <fullName evidence="3">Glycosyltransferase</fullName>
    </submittedName>
</protein>
<evidence type="ECO:0000313" key="4">
    <source>
        <dbReference type="Proteomes" id="UP000671995"/>
    </source>
</evidence>
<sequence>MKVLHIITNTELGGAQSVCIFLANAASQEGNTVAVASMPGGYLWSQLDQNVLRFTVKTMVKPIRFFADIRCYLELKKIIMRFDPDVIHLHSSKAGALGRIAGMRYRNRIIYTVHGFDSICLRHRLFLPLERFLQHNCAAIVAVSNYDKIHLTEEKIHINVITIHNGIMPSKIAETKPFDSAGYKKVIMTIARISPQKRFVDFLDVASHRAMQDFLFVWVGGSAEKTLEELKQEYAIPPNVLLLGDYPDASSLLPYCDVFCLLTNYEGLPMTILEAMSQRKAIVASNVGGIPELVDDSNGILVNTEEETVIAIQQILSEDEKLKEMGEASFCKYTHHFTFEKMYYKYKRLYQTIFNNV</sequence>
<dbReference type="GO" id="GO:0016757">
    <property type="term" value="F:glycosyltransferase activity"/>
    <property type="evidence" value="ECO:0007669"/>
    <property type="project" value="InterPro"/>
</dbReference>
<proteinExistence type="predicted"/>
<dbReference type="Pfam" id="PF00534">
    <property type="entry name" value="Glycos_transf_1"/>
    <property type="match status" value="1"/>
</dbReference>
<name>A0A975ICP2_9SPIR</name>
<dbReference type="SUPFAM" id="SSF53756">
    <property type="entry name" value="UDP-Glycosyltransferase/glycogen phosphorylase"/>
    <property type="match status" value="1"/>
</dbReference>
<dbReference type="InterPro" id="IPR001296">
    <property type="entry name" value="Glyco_trans_1"/>
</dbReference>
<dbReference type="PANTHER" id="PTHR12526:SF630">
    <property type="entry name" value="GLYCOSYLTRANSFERASE"/>
    <property type="match status" value="1"/>
</dbReference>
<dbReference type="Pfam" id="PF13439">
    <property type="entry name" value="Glyco_transf_4"/>
    <property type="match status" value="1"/>
</dbReference>
<feature type="domain" description="Glycosyl transferase family 1" evidence="1">
    <location>
        <begin position="180"/>
        <end position="328"/>
    </location>
</feature>
<reference evidence="3" key="2">
    <citation type="journal article" date="2021" name="Microbiol. Resour. Announc.">
        <title>Complete Genome Sequences of Three Human Oral Treponema parvum Isolates.</title>
        <authorList>
            <person name="Zeng H."/>
            <person name="Watt R.M."/>
        </authorList>
    </citation>
    <scope>NUCLEOTIDE SEQUENCE</scope>
    <source>
        <strain evidence="3">ATCC 700773</strain>
    </source>
</reference>
<evidence type="ECO:0000259" key="1">
    <source>
        <dbReference type="Pfam" id="PF00534"/>
    </source>
</evidence>
<gene>
    <name evidence="3" type="ORF">HRI96_03315</name>
</gene>
<dbReference type="Gene3D" id="3.40.50.2000">
    <property type="entry name" value="Glycogen Phosphorylase B"/>
    <property type="match status" value="2"/>
</dbReference>
<feature type="domain" description="Glycosyltransferase subfamily 4-like N-terminal" evidence="2">
    <location>
        <begin position="13"/>
        <end position="168"/>
    </location>
</feature>
<evidence type="ECO:0000313" key="3">
    <source>
        <dbReference type="EMBL" id="QTQ11309.1"/>
    </source>
</evidence>
<dbReference type="AlphaFoldDB" id="A0A975ICP2"/>
<dbReference type="Proteomes" id="UP000671995">
    <property type="component" value="Chromosome"/>
</dbReference>
<dbReference type="InterPro" id="IPR028098">
    <property type="entry name" value="Glyco_trans_4-like_N"/>
</dbReference>
<accession>A0A975ICP2</accession>
<organism evidence="3 4">
    <name type="scientific">Treponema parvum</name>
    <dbReference type="NCBI Taxonomy" id="138851"/>
    <lineage>
        <taxon>Bacteria</taxon>
        <taxon>Pseudomonadati</taxon>
        <taxon>Spirochaetota</taxon>
        <taxon>Spirochaetia</taxon>
        <taxon>Spirochaetales</taxon>
        <taxon>Treponemataceae</taxon>
        <taxon>Treponema</taxon>
    </lineage>
</organism>
<dbReference type="PANTHER" id="PTHR12526">
    <property type="entry name" value="GLYCOSYLTRANSFERASE"/>
    <property type="match status" value="1"/>
</dbReference>
<reference evidence="3" key="1">
    <citation type="submission" date="2020-05" db="EMBL/GenBank/DDBJ databases">
        <authorList>
            <person name="Zeng H."/>
            <person name="Chan Y.K."/>
            <person name="Watt R.M."/>
        </authorList>
    </citation>
    <scope>NUCLEOTIDE SEQUENCE</scope>
    <source>
        <strain evidence="3">ATCC 700773</strain>
    </source>
</reference>
<evidence type="ECO:0000259" key="2">
    <source>
        <dbReference type="Pfam" id="PF13439"/>
    </source>
</evidence>
<dbReference type="RefSeq" id="WP_210118106.1">
    <property type="nucleotide sequence ID" value="NZ_CP054257.1"/>
</dbReference>